<protein>
    <submittedName>
        <fullName evidence="3">Uncharacterized protein</fullName>
    </submittedName>
</protein>
<sequence length="269" mass="28924">MAPPLTGGELHLDVDTTDDSGETPLAYAVRGGTVETVRFLLDHGADPNKPGEHGCTVLHVAAGAGMCGMIEALLSSGADVDSFSYCGTPLHAAVVGKHDAAVKILLDHHADAGADVKGVGQLTPLIVAANEGLTDFYKCLLDAGADPDVRDDGGHLPIEIAAHNNRRKDVEILFPVTSRIPYVHDWSVDGILAYVKSVPKEEDDPLYKMGPAYLKSEGSKAYKRKDYVSAVNFYSMVYFVLSSFTKLLIYHCLNYVSLYAVVVCQLTIE</sequence>
<dbReference type="EMBL" id="CM029038">
    <property type="protein sequence ID" value="KAG2651015.1"/>
    <property type="molecule type" value="Genomic_DNA"/>
</dbReference>
<feature type="repeat" description="ANK" evidence="1">
    <location>
        <begin position="20"/>
        <end position="52"/>
    </location>
</feature>
<proteinExistence type="predicted"/>
<dbReference type="InterPro" id="IPR002110">
    <property type="entry name" value="Ankyrin_rpt"/>
</dbReference>
<dbReference type="PROSITE" id="PS50297">
    <property type="entry name" value="ANK_REP_REGION"/>
    <property type="match status" value="3"/>
</dbReference>
<dbReference type="PANTHER" id="PTHR46224:SF53">
    <property type="entry name" value="OS02G0492900 PROTEIN"/>
    <property type="match status" value="1"/>
</dbReference>
<evidence type="ECO:0000313" key="3">
    <source>
        <dbReference type="EMBL" id="KAG2651015.1"/>
    </source>
</evidence>
<keyword evidence="1" id="KW-0040">ANK repeat</keyword>
<dbReference type="PANTHER" id="PTHR46224">
    <property type="entry name" value="ANKYRIN REPEAT FAMILY PROTEIN"/>
    <property type="match status" value="1"/>
</dbReference>
<gene>
    <name evidence="3" type="ORF">PVAP13_1NG388700</name>
</gene>
<dbReference type="Gene3D" id="1.25.40.20">
    <property type="entry name" value="Ankyrin repeat-containing domain"/>
    <property type="match status" value="2"/>
</dbReference>
<dbReference type="SUPFAM" id="SSF48403">
    <property type="entry name" value="Ankyrin repeat"/>
    <property type="match status" value="1"/>
</dbReference>
<evidence type="ECO:0000313" key="4">
    <source>
        <dbReference type="Proteomes" id="UP000823388"/>
    </source>
</evidence>
<dbReference type="AlphaFoldDB" id="A0A8T0WUK8"/>
<feature type="repeat" description="ANK" evidence="1">
    <location>
        <begin position="53"/>
        <end position="85"/>
    </location>
</feature>
<dbReference type="InterPro" id="IPR051616">
    <property type="entry name" value="Cul2-RING_E3_ligase_SR"/>
</dbReference>
<comment type="caution">
    <text evidence="3">The sequence shown here is derived from an EMBL/GenBank/DDBJ whole genome shotgun (WGS) entry which is preliminary data.</text>
</comment>
<dbReference type="PROSITE" id="PS50088">
    <property type="entry name" value="ANK_REPEAT"/>
    <property type="match status" value="3"/>
</dbReference>
<accession>A0A8T0WUK8</accession>
<feature type="repeat" description="ANK" evidence="1">
    <location>
        <begin position="120"/>
        <end position="152"/>
    </location>
</feature>
<dbReference type="Proteomes" id="UP000823388">
    <property type="component" value="Chromosome 1N"/>
</dbReference>
<keyword evidence="4" id="KW-1185">Reference proteome</keyword>
<feature type="region of interest" description="Disordered" evidence="2">
    <location>
        <begin position="1"/>
        <end position="21"/>
    </location>
</feature>
<dbReference type="InterPro" id="IPR036770">
    <property type="entry name" value="Ankyrin_rpt-contain_sf"/>
</dbReference>
<evidence type="ECO:0000256" key="2">
    <source>
        <dbReference type="SAM" id="MobiDB-lite"/>
    </source>
</evidence>
<organism evidence="3 4">
    <name type="scientific">Panicum virgatum</name>
    <name type="common">Blackwell switchgrass</name>
    <dbReference type="NCBI Taxonomy" id="38727"/>
    <lineage>
        <taxon>Eukaryota</taxon>
        <taxon>Viridiplantae</taxon>
        <taxon>Streptophyta</taxon>
        <taxon>Embryophyta</taxon>
        <taxon>Tracheophyta</taxon>
        <taxon>Spermatophyta</taxon>
        <taxon>Magnoliopsida</taxon>
        <taxon>Liliopsida</taxon>
        <taxon>Poales</taxon>
        <taxon>Poaceae</taxon>
        <taxon>PACMAD clade</taxon>
        <taxon>Panicoideae</taxon>
        <taxon>Panicodae</taxon>
        <taxon>Paniceae</taxon>
        <taxon>Panicinae</taxon>
        <taxon>Panicum</taxon>
        <taxon>Panicum sect. Hiantes</taxon>
    </lineage>
</organism>
<dbReference type="Pfam" id="PF12796">
    <property type="entry name" value="Ank_2"/>
    <property type="match status" value="2"/>
</dbReference>
<reference evidence="3" key="1">
    <citation type="submission" date="2020-05" db="EMBL/GenBank/DDBJ databases">
        <title>WGS assembly of Panicum virgatum.</title>
        <authorList>
            <person name="Lovell J.T."/>
            <person name="Jenkins J."/>
            <person name="Shu S."/>
            <person name="Juenger T.E."/>
            <person name="Schmutz J."/>
        </authorList>
    </citation>
    <scope>NUCLEOTIDE SEQUENCE</scope>
    <source>
        <strain evidence="3">AP13</strain>
    </source>
</reference>
<evidence type="ECO:0000256" key="1">
    <source>
        <dbReference type="PROSITE-ProRule" id="PRU00023"/>
    </source>
</evidence>
<dbReference type="SMART" id="SM00248">
    <property type="entry name" value="ANK"/>
    <property type="match status" value="4"/>
</dbReference>
<name>A0A8T0WUK8_PANVG</name>